<dbReference type="Proteomes" id="UP000314294">
    <property type="component" value="Unassembled WGS sequence"/>
</dbReference>
<keyword evidence="2" id="KW-1185">Reference proteome</keyword>
<comment type="caution">
    <text evidence="1">The sequence shown here is derived from an EMBL/GenBank/DDBJ whole genome shotgun (WGS) entry which is preliminary data.</text>
</comment>
<name>A0A4Z2HY63_9TELE</name>
<dbReference type="EMBL" id="SRLO01000169">
    <property type="protein sequence ID" value="TNN69954.1"/>
    <property type="molecule type" value="Genomic_DNA"/>
</dbReference>
<dbReference type="AlphaFoldDB" id="A0A4Z2HY63"/>
<evidence type="ECO:0000313" key="2">
    <source>
        <dbReference type="Proteomes" id="UP000314294"/>
    </source>
</evidence>
<evidence type="ECO:0000313" key="1">
    <source>
        <dbReference type="EMBL" id="TNN69954.1"/>
    </source>
</evidence>
<reference evidence="1 2" key="1">
    <citation type="submission" date="2019-03" db="EMBL/GenBank/DDBJ databases">
        <title>First draft genome of Liparis tanakae, snailfish: a comprehensive survey of snailfish specific genes.</title>
        <authorList>
            <person name="Kim W."/>
            <person name="Song I."/>
            <person name="Jeong J.-H."/>
            <person name="Kim D."/>
            <person name="Kim S."/>
            <person name="Ryu S."/>
            <person name="Song J.Y."/>
            <person name="Lee S.K."/>
        </authorList>
    </citation>
    <scope>NUCLEOTIDE SEQUENCE [LARGE SCALE GENOMIC DNA]</scope>
    <source>
        <tissue evidence="1">Muscle</tissue>
    </source>
</reference>
<proteinExistence type="predicted"/>
<organism evidence="1 2">
    <name type="scientific">Liparis tanakae</name>
    <name type="common">Tanaka's snailfish</name>
    <dbReference type="NCBI Taxonomy" id="230148"/>
    <lineage>
        <taxon>Eukaryota</taxon>
        <taxon>Metazoa</taxon>
        <taxon>Chordata</taxon>
        <taxon>Craniata</taxon>
        <taxon>Vertebrata</taxon>
        <taxon>Euteleostomi</taxon>
        <taxon>Actinopterygii</taxon>
        <taxon>Neopterygii</taxon>
        <taxon>Teleostei</taxon>
        <taxon>Neoteleostei</taxon>
        <taxon>Acanthomorphata</taxon>
        <taxon>Eupercaria</taxon>
        <taxon>Perciformes</taxon>
        <taxon>Cottioidei</taxon>
        <taxon>Cottales</taxon>
        <taxon>Liparidae</taxon>
        <taxon>Liparis</taxon>
    </lineage>
</organism>
<sequence length="109" mass="12138">MDFGLRLIESRQRLTVHMTTTYGAIGASYIRDASIEGFITGDKVAGTIPTYLRGRFLYGKVTEFTRQMLRIPRRQLSVSSGPSAHRSLLRHPTSIPLTSTNPALIGKFL</sequence>
<protein>
    <submittedName>
        <fullName evidence="1">Uncharacterized protein</fullName>
    </submittedName>
</protein>
<gene>
    <name evidence="1" type="ORF">EYF80_019827</name>
</gene>
<accession>A0A4Z2HY63</accession>